<feature type="region of interest" description="Disordered" evidence="1">
    <location>
        <begin position="1"/>
        <end position="42"/>
    </location>
</feature>
<name>A0A9W6WKJ7_9STRA</name>
<protein>
    <submittedName>
        <fullName evidence="2">Unnamed protein product</fullName>
    </submittedName>
</protein>
<reference evidence="2" key="1">
    <citation type="submission" date="2023-04" db="EMBL/GenBank/DDBJ databases">
        <title>Phytophthora lilii NBRC 32176.</title>
        <authorList>
            <person name="Ichikawa N."/>
            <person name="Sato H."/>
            <person name="Tonouchi N."/>
        </authorList>
    </citation>
    <scope>NUCLEOTIDE SEQUENCE</scope>
    <source>
        <strain evidence="2">NBRC 32176</strain>
    </source>
</reference>
<evidence type="ECO:0000313" key="2">
    <source>
        <dbReference type="EMBL" id="GMF16916.1"/>
    </source>
</evidence>
<feature type="compositionally biased region" description="Polar residues" evidence="1">
    <location>
        <begin position="1"/>
        <end position="11"/>
    </location>
</feature>
<accession>A0A9W6WKJ7</accession>
<dbReference type="OrthoDB" id="119901at2759"/>
<keyword evidence="3" id="KW-1185">Reference proteome</keyword>
<proteinExistence type="predicted"/>
<dbReference type="Proteomes" id="UP001165083">
    <property type="component" value="Unassembled WGS sequence"/>
</dbReference>
<sequence length="383" mass="43475">MNWSFQSQTDQAPIRHTSPASTSAISALNKDTRPQRRRPRASYRAADELRMLRGQAISLEEELRHLQLKWMKTLPDERILATAQHTAYVKHKARKTMAVHNELHGLFLQQQIIFATLQSAIFRSPLSSHGTQILKELHFDTRLGQDSEERSNTLTLHSKRSLTTLPAAMERFTQLAVDRVQEVGPTFDKPQLPISQIDITGCENCTLISSVFITEVPHASLEDVYAGVLAYFDAIPVSMKRHFGVDTARTRLNRVNELTGYWQLHRDGAGFPTIVNHVVTSELTQTHGIIHVDALTGDPLYPSAPFEFDIKGITIAPRKDPMTDKNVSVTLRWVVLYRYILQPDDPALQRNLEMIRPILNGDLITASVCNYIQKLLQQRSQRN</sequence>
<dbReference type="EMBL" id="BSXW01000264">
    <property type="protein sequence ID" value="GMF16916.1"/>
    <property type="molecule type" value="Genomic_DNA"/>
</dbReference>
<comment type="caution">
    <text evidence="2">The sequence shown here is derived from an EMBL/GenBank/DDBJ whole genome shotgun (WGS) entry which is preliminary data.</text>
</comment>
<evidence type="ECO:0000256" key="1">
    <source>
        <dbReference type="SAM" id="MobiDB-lite"/>
    </source>
</evidence>
<evidence type="ECO:0000313" key="3">
    <source>
        <dbReference type="Proteomes" id="UP001165083"/>
    </source>
</evidence>
<dbReference type="AlphaFoldDB" id="A0A9W6WKJ7"/>
<gene>
    <name evidence="2" type="ORF">Plil01_000610900</name>
</gene>
<organism evidence="2 3">
    <name type="scientific">Phytophthora lilii</name>
    <dbReference type="NCBI Taxonomy" id="2077276"/>
    <lineage>
        <taxon>Eukaryota</taxon>
        <taxon>Sar</taxon>
        <taxon>Stramenopiles</taxon>
        <taxon>Oomycota</taxon>
        <taxon>Peronosporomycetes</taxon>
        <taxon>Peronosporales</taxon>
        <taxon>Peronosporaceae</taxon>
        <taxon>Phytophthora</taxon>
    </lineage>
</organism>